<dbReference type="Gene3D" id="3.40.50.10880">
    <property type="entry name" value="Uncharacterised protein PF01937, DUF89, domain 3"/>
    <property type="match status" value="1"/>
</dbReference>
<evidence type="ECO:0000313" key="1">
    <source>
        <dbReference type="EMBL" id="GID59256.1"/>
    </source>
</evidence>
<dbReference type="RefSeq" id="WP_203805199.1">
    <property type="nucleotide sequence ID" value="NZ_BAAAQE010000117.1"/>
</dbReference>
<comment type="caution">
    <text evidence="1">The sequence shown here is derived from an EMBL/GenBank/DDBJ whole genome shotgun (WGS) entry which is preliminary data.</text>
</comment>
<evidence type="ECO:0000313" key="2">
    <source>
        <dbReference type="Proteomes" id="UP000612282"/>
    </source>
</evidence>
<reference evidence="1 2" key="1">
    <citation type="submission" date="2021-01" db="EMBL/GenBank/DDBJ databases">
        <title>Whole genome shotgun sequence of Actinoplanes couchii NBRC 106145.</title>
        <authorList>
            <person name="Komaki H."/>
            <person name="Tamura T."/>
        </authorList>
    </citation>
    <scope>NUCLEOTIDE SEQUENCE [LARGE SCALE GENOMIC DNA]</scope>
    <source>
        <strain evidence="1 2">NBRC 106145</strain>
    </source>
</reference>
<dbReference type="EMBL" id="BOMG01000096">
    <property type="protein sequence ID" value="GID59256.1"/>
    <property type="molecule type" value="Genomic_DNA"/>
</dbReference>
<gene>
    <name evidence="1" type="ORF">Aco03nite_076600</name>
</gene>
<name>A0ABQ3XL84_9ACTN</name>
<dbReference type="SUPFAM" id="SSF111321">
    <property type="entry name" value="AF1104-like"/>
    <property type="match status" value="1"/>
</dbReference>
<dbReference type="Proteomes" id="UP000612282">
    <property type="component" value="Unassembled WGS sequence"/>
</dbReference>
<dbReference type="InterPro" id="IPR036075">
    <property type="entry name" value="ARMT-1-like_metal-bd_sf"/>
</dbReference>
<organism evidence="1 2">
    <name type="scientific">Actinoplanes couchii</name>
    <dbReference type="NCBI Taxonomy" id="403638"/>
    <lineage>
        <taxon>Bacteria</taxon>
        <taxon>Bacillati</taxon>
        <taxon>Actinomycetota</taxon>
        <taxon>Actinomycetes</taxon>
        <taxon>Micromonosporales</taxon>
        <taxon>Micromonosporaceae</taxon>
        <taxon>Actinoplanes</taxon>
    </lineage>
</organism>
<keyword evidence="2" id="KW-1185">Reference proteome</keyword>
<protein>
    <submittedName>
        <fullName evidence="1">Uncharacterized protein</fullName>
    </submittedName>
</protein>
<proteinExistence type="predicted"/>
<accession>A0ABQ3XL84</accession>
<sequence>MPDSWATIDQATWKRLNATFLGSDEPPAEAVRRVLASDVYQPDSFTVAERLHAPLWLDPTERDAERWLHRLVTSRLPTAPARLPSPLRDAAARHVTSEVWRVLGTRVDSRTVAETLWNQEVPYLIDRVIGWCLYGDATKTFDVTQGFNQRGAAFISRFHHQHAAGLLRLENPGLLRVAVAAGLLGLDEKGGSRRCDPIPLTATSRANKGVWERLRGYANVLPAVDHSDALIRSVSSGPVHLVWWLDDLVETSFDLLLIQRLVLTNPRLKVTIVAKHGQHDNDASTTAVRRMLKLPTLTPLRQVVASERVTLSRHGPRMATANPLKLHKSLLDTIARSAIMVCKGGRIHEMFNGNIAAPMFTAYVVVRPFTEAQAGVDSTGAPLMIFGAEPGEWSWWGFQGRARRTLNLPTGRTVPVCHTTVAEHAHRARTPDPLSLLDALTHLVATWPGLRHRYSHAVRAEIRLLHNRIRPHSAALPAALRAVLDEANLISKGEPTHADRSR</sequence>